<sequence length="181" mass="19709">MVAAAAKAMISMSRARAAASARTVPRRFHSTGGEVGGAGAASAAKAARTVPLQIHSSSDGTLLSDTGGKMVHEDLKRSLEKALFDHKLETKQPVHEQNVRIIKAQHEVEMALFDHKLEMKQLVHEQNVRIIKVQHEVDIIKVELEGMKHEMKHEVIKGHSTMLNCATAALGVGILATLLFK</sequence>
<evidence type="ECO:0000256" key="2">
    <source>
        <dbReference type="SAM" id="Phobius"/>
    </source>
</evidence>
<organism evidence="3 4">
    <name type="scientific">Panicum miliaceum</name>
    <name type="common">Proso millet</name>
    <name type="synonym">Broomcorn millet</name>
    <dbReference type="NCBI Taxonomy" id="4540"/>
    <lineage>
        <taxon>Eukaryota</taxon>
        <taxon>Viridiplantae</taxon>
        <taxon>Streptophyta</taxon>
        <taxon>Embryophyta</taxon>
        <taxon>Tracheophyta</taxon>
        <taxon>Spermatophyta</taxon>
        <taxon>Magnoliopsida</taxon>
        <taxon>Liliopsida</taxon>
        <taxon>Poales</taxon>
        <taxon>Poaceae</taxon>
        <taxon>PACMAD clade</taxon>
        <taxon>Panicoideae</taxon>
        <taxon>Panicodae</taxon>
        <taxon>Paniceae</taxon>
        <taxon>Panicinae</taxon>
        <taxon>Panicum</taxon>
        <taxon>Panicum sect. Panicum</taxon>
    </lineage>
</organism>
<protein>
    <submittedName>
        <fullName evidence="3">Uncharacterized protein</fullName>
    </submittedName>
</protein>
<feature type="region of interest" description="Disordered" evidence="1">
    <location>
        <begin position="19"/>
        <end position="39"/>
    </location>
</feature>
<dbReference type="OrthoDB" id="721070at2759"/>
<evidence type="ECO:0000313" key="4">
    <source>
        <dbReference type="Proteomes" id="UP000275267"/>
    </source>
</evidence>
<keyword evidence="2" id="KW-1133">Transmembrane helix</keyword>
<name>A0A3L6Q7H2_PANMI</name>
<keyword evidence="2" id="KW-0472">Membrane</keyword>
<dbReference type="EMBL" id="PQIB02000013">
    <property type="protein sequence ID" value="RLM73513.1"/>
    <property type="molecule type" value="Genomic_DNA"/>
</dbReference>
<keyword evidence="4" id="KW-1185">Reference proteome</keyword>
<keyword evidence="2" id="KW-0812">Transmembrane</keyword>
<dbReference type="Proteomes" id="UP000275267">
    <property type="component" value="Unassembled WGS sequence"/>
</dbReference>
<evidence type="ECO:0000313" key="3">
    <source>
        <dbReference type="EMBL" id="RLM73513.1"/>
    </source>
</evidence>
<dbReference type="AlphaFoldDB" id="A0A3L6Q7H2"/>
<reference evidence="4" key="1">
    <citation type="journal article" date="2019" name="Nat. Commun.">
        <title>The genome of broomcorn millet.</title>
        <authorList>
            <person name="Zou C."/>
            <person name="Miki D."/>
            <person name="Li D."/>
            <person name="Tang Q."/>
            <person name="Xiao L."/>
            <person name="Rajput S."/>
            <person name="Deng P."/>
            <person name="Jia W."/>
            <person name="Huang R."/>
            <person name="Zhang M."/>
            <person name="Sun Y."/>
            <person name="Hu J."/>
            <person name="Fu X."/>
            <person name="Schnable P.S."/>
            <person name="Li F."/>
            <person name="Zhang H."/>
            <person name="Feng B."/>
            <person name="Zhu X."/>
            <person name="Liu R."/>
            <person name="Schnable J.C."/>
            <person name="Zhu J.-K."/>
            <person name="Zhang H."/>
        </authorList>
    </citation>
    <scope>NUCLEOTIDE SEQUENCE [LARGE SCALE GENOMIC DNA]</scope>
</reference>
<proteinExistence type="predicted"/>
<gene>
    <name evidence="3" type="ORF">C2845_PM15G12380</name>
</gene>
<feature type="transmembrane region" description="Helical" evidence="2">
    <location>
        <begin position="161"/>
        <end position="180"/>
    </location>
</feature>
<evidence type="ECO:0000256" key="1">
    <source>
        <dbReference type="SAM" id="MobiDB-lite"/>
    </source>
</evidence>
<comment type="caution">
    <text evidence="3">The sequence shown here is derived from an EMBL/GenBank/DDBJ whole genome shotgun (WGS) entry which is preliminary data.</text>
</comment>
<accession>A0A3L6Q7H2</accession>